<evidence type="ECO:0000256" key="2">
    <source>
        <dbReference type="ARBA" id="ARBA00009009"/>
    </source>
</evidence>
<proteinExistence type="inferred from homology"/>
<comment type="caution">
    <text evidence="7">The sequence shown here is derived from an EMBL/GenBank/DDBJ whole genome shotgun (WGS) entry which is preliminary data.</text>
</comment>
<protein>
    <recommendedName>
        <fullName evidence="3">beta-lactamase</fullName>
        <ecNumber evidence="3">3.5.2.6</ecNumber>
    </recommendedName>
</protein>
<dbReference type="GO" id="GO:0030655">
    <property type="term" value="P:beta-lactam antibiotic catabolic process"/>
    <property type="evidence" value="ECO:0007669"/>
    <property type="project" value="InterPro"/>
</dbReference>
<dbReference type="Gene3D" id="3.40.710.10">
    <property type="entry name" value="DD-peptidase/beta-lactamase superfamily"/>
    <property type="match status" value="1"/>
</dbReference>
<dbReference type="InterPro" id="IPR045155">
    <property type="entry name" value="Beta-lactam_cat"/>
</dbReference>
<dbReference type="GO" id="GO:0008800">
    <property type="term" value="F:beta-lactamase activity"/>
    <property type="evidence" value="ECO:0007669"/>
    <property type="project" value="UniProtKB-EC"/>
</dbReference>
<gene>
    <name evidence="7" type="ORF">FYJ91_10255</name>
</gene>
<dbReference type="EMBL" id="VTOU01000002">
    <property type="protein sequence ID" value="TZG27916.1"/>
    <property type="molecule type" value="Genomic_DNA"/>
</dbReference>
<dbReference type="SUPFAM" id="SSF56601">
    <property type="entry name" value="beta-lactamase/transpeptidase-like"/>
    <property type="match status" value="1"/>
</dbReference>
<comment type="catalytic activity">
    <reaction evidence="1">
        <text>a beta-lactam + H2O = a substituted beta-amino acid</text>
        <dbReference type="Rhea" id="RHEA:20401"/>
        <dbReference type="ChEBI" id="CHEBI:15377"/>
        <dbReference type="ChEBI" id="CHEBI:35627"/>
        <dbReference type="ChEBI" id="CHEBI:140347"/>
        <dbReference type="EC" id="3.5.2.6"/>
    </reaction>
</comment>
<evidence type="ECO:0000313" key="7">
    <source>
        <dbReference type="EMBL" id="TZG27916.1"/>
    </source>
</evidence>
<dbReference type="InterPro" id="IPR012338">
    <property type="entry name" value="Beta-lactam/transpept-like"/>
</dbReference>
<dbReference type="Proteomes" id="UP000322077">
    <property type="component" value="Unassembled WGS sequence"/>
</dbReference>
<dbReference type="PANTHER" id="PTHR35333:SF3">
    <property type="entry name" value="BETA-LACTAMASE-TYPE TRANSPEPTIDASE FOLD CONTAINING PROTEIN"/>
    <property type="match status" value="1"/>
</dbReference>
<evidence type="ECO:0000256" key="5">
    <source>
        <dbReference type="SAM" id="SignalP"/>
    </source>
</evidence>
<feature type="region of interest" description="Disordered" evidence="4">
    <location>
        <begin position="43"/>
        <end position="71"/>
    </location>
</feature>
<dbReference type="PRINTS" id="PR00118">
    <property type="entry name" value="BLACTAMASEA"/>
</dbReference>
<sequence length="405" mass="43235">MGLVVSRRFGRLLNGAGSSFSLPLRSLLLAPLLLLAGCQPAAPDPQAARSTPQSVSPIPVHAPSAPKPRAKPIAVAPPVIPSAASALDRRIEALGSGFRGDVGLAVRDIQTGWISHYRGLDYFPQQSVSKLWVAISAFDMADRGKLDLRGRLSVRPNDLTLFHQPIRSLATRPGGFQTDREDLLTRALTQSDNSANDKMLREVGGPDAVRATLAAKSISGIRFGPGEKGLQSRIAGLDWQASFAKGNGFYTAREALLIAQRRAAFEAYVADPVDGARPIAMVDALARLKTGELLSDASTAQMLDLMGQTRTGALRLKSGLRPGWTLSHKTGTGQILEGEQAGYNDVGILTSPEGRSYAVAVMIGRTSRPLPERMDLMRKVVRLTIAYDGELAEQKDATGAGADVR</sequence>
<dbReference type="InterPro" id="IPR000871">
    <property type="entry name" value="Beta-lactam_class-A"/>
</dbReference>
<evidence type="ECO:0000256" key="1">
    <source>
        <dbReference type="ARBA" id="ARBA00001526"/>
    </source>
</evidence>
<keyword evidence="5" id="KW-0732">Signal</keyword>
<feature type="chain" id="PRO_5023118945" description="beta-lactamase" evidence="5">
    <location>
        <begin position="42"/>
        <end position="405"/>
    </location>
</feature>
<evidence type="ECO:0000259" key="6">
    <source>
        <dbReference type="Pfam" id="PF13354"/>
    </source>
</evidence>
<organism evidence="7 8">
    <name type="scientific">Sphingomonas montanisoli</name>
    <dbReference type="NCBI Taxonomy" id="2606412"/>
    <lineage>
        <taxon>Bacteria</taxon>
        <taxon>Pseudomonadati</taxon>
        <taxon>Pseudomonadota</taxon>
        <taxon>Alphaproteobacteria</taxon>
        <taxon>Sphingomonadales</taxon>
        <taxon>Sphingomonadaceae</taxon>
        <taxon>Sphingomonas</taxon>
    </lineage>
</organism>
<feature type="signal peptide" evidence="5">
    <location>
        <begin position="1"/>
        <end position="41"/>
    </location>
</feature>
<evidence type="ECO:0000313" key="8">
    <source>
        <dbReference type="Proteomes" id="UP000322077"/>
    </source>
</evidence>
<keyword evidence="7" id="KW-0378">Hydrolase</keyword>
<dbReference type="EC" id="3.5.2.6" evidence="3"/>
<dbReference type="Pfam" id="PF13354">
    <property type="entry name" value="Beta-lactamase2"/>
    <property type="match status" value="1"/>
</dbReference>
<dbReference type="GO" id="GO:0046677">
    <property type="term" value="P:response to antibiotic"/>
    <property type="evidence" value="ECO:0007669"/>
    <property type="project" value="InterPro"/>
</dbReference>
<feature type="domain" description="Beta-lactamase class A catalytic" evidence="6">
    <location>
        <begin position="103"/>
        <end position="362"/>
    </location>
</feature>
<dbReference type="AlphaFoldDB" id="A0A5D9C947"/>
<keyword evidence="8" id="KW-1185">Reference proteome</keyword>
<name>A0A5D9C947_9SPHN</name>
<evidence type="ECO:0000256" key="3">
    <source>
        <dbReference type="ARBA" id="ARBA00012865"/>
    </source>
</evidence>
<accession>A0A5D9C947</accession>
<dbReference type="PANTHER" id="PTHR35333">
    <property type="entry name" value="BETA-LACTAMASE"/>
    <property type="match status" value="1"/>
</dbReference>
<evidence type="ECO:0000256" key="4">
    <source>
        <dbReference type="SAM" id="MobiDB-lite"/>
    </source>
</evidence>
<reference evidence="7 8" key="1">
    <citation type="submission" date="2019-08" db="EMBL/GenBank/DDBJ databases">
        <authorList>
            <person name="Wang G."/>
            <person name="Xu Z."/>
        </authorList>
    </citation>
    <scope>NUCLEOTIDE SEQUENCE [LARGE SCALE GENOMIC DNA]</scope>
    <source>
        <strain evidence="7 8">ZX</strain>
    </source>
</reference>
<comment type="similarity">
    <text evidence="2">Belongs to the class-A beta-lactamase family.</text>
</comment>